<evidence type="ECO:0000313" key="2">
    <source>
        <dbReference type="EMBL" id="PJF17561.1"/>
    </source>
</evidence>
<protein>
    <submittedName>
        <fullName evidence="2">Uncharacterized protein</fullName>
    </submittedName>
</protein>
<keyword evidence="3" id="KW-1185">Reference proteome</keyword>
<feature type="transmembrane region" description="Helical" evidence="1">
    <location>
        <begin position="141"/>
        <end position="162"/>
    </location>
</feature>
<accession>A0A2H9TIH4</accession>
<keyword evidence="1" id="KW-1133">Transmembrane helix</keyword>
<name>A0A2H9TIH4_9FUNG</name>
<sequence length="369" mass="42013">MNDGGAWFYYLFWFVVLLQVVSFIFQAVHLTKWTPKYHVVGKSTRTLYLPFVPILEITGYLLLTRLPVLPLLWILQPLPDVICSINCIALWVGASELKRDPEFGLEESWRFVGLGELAARIALEAIFAGLATWFYPWGWTGIVILLVLQLALRVGLFAAFPLRSHHGPQLERNKDTERIFRLCEIHNFPVTGLVPVNLNDVFYYRSMFKERIYINYKALKYPSELLVDVAHCLGSRTSLLQEAIPKILPELVRFLLSLYIYPNVAIHGLFGYSATFGEPIPYAAAFIMSHIMVGIVSTTLSPLKYWYTRRATYAADRFVTATGLGSQLAELLKSTETDYFTSCKPHEYISMPDAPLEARIDILLAESEC</sequence>
<feature type="transmembrane region" description="Helical" evidence="1">
    <location>
        <begin position="280"/>
        <end position="300"/>
    </location>
</feature>
<organism evidence="2 3">
    <name type="scientific">Paramicrosporidium saccamoebae</name>
    <dbReference type="NCBI Taxonomy" id="1246581"/>
    <lineage>
        <taxon>Eukaryota</taxon>
        <taxon>Fungi</taxon>
        <taxon>Fungi incertae sedis</taxon>
        <taxon>Cryptomycota</taxon>
        <taxon>Cryptomycota incertae sedis</taxon>
        <taxon>Paramicrosporidium</taxon>
    </lineage>
</organism>
<feature type="transmembrane region" description="Helical" evidence="1">
    <location>
        <begin position="254"/>
        <end position="274"/>
    </location>
</feature>
<keyword evidence="1" id="KW-0812">Transmembrane</keyword>
<dbReference type="AlphaFoldDB" id="A0A2H9TIH4"/>
<keyword evidence="1" id="KW-0472">Membrane</keyword>
<reference evidence="2 3" key="1">
    <citation type="submission" date="2016-10" db="EMBL/GenBank/DDBJ databases">
        <title>The genome of Paramicrosporidium saccamoebae is the missing link in understanding Cryptomycota and Microsporidia evolution.</title>
        <authorList>
            <person name="Quandt C.A."/>
            <person name="Beaudet D."/>
            <person name="Corsaro D."/>
            <person name="Michel R."/>
            <person name="Corradi N."/>
            <person name="James T."/>
        </authorList>
    </citation>
    <scope>NUCLEOTIDE SEQUENCE [LARGE SCALE GENOMIC DNA]</scope>
    <source>
        <strain evidence="2 3">KSL3</strain>
    </source>
</reference>
<evidence type="ECO:0000313" key="3">
    <source>
        <dbReference type="Proteomes" id="UP000240830"/>
    </source>
</evidence>
<comment type="caution">
    <text evidence="2">The sequence shown here is derived from an EMBL/GenBank/DDBJ whole genome shotgun (WGS) entry which is preliminary data.</text>
</comment>
<evidence type="ECO:0000256" key="1">
    <source>
        <dbReference type="SAM" id="Phobius"/>
    </source>
</evidence>
<gene>
    <name evidence="2" type="ORF">PSACC_02588</name>
</gene>
<dbReference type="Proteomes" id="UP000240830">
    <property type="component" value="Unassembled WGS sequence"/>
</dbReference>
<feature type="transmembrane region" description="Helical" evidence="1">
    <location>
        <begin position="46"/>
        <end position="63"/>
    </location>
</feature>
<proteinExistence type="predicted"/>
<feature type="transmembrane region" description="Helical" evidence="1">
    <location>
        <begin position="6"/>
        <end position="25"/>
    </location>
</feature>
<dbReference type="EMBL" id="MTSL01000169">
    <property type="protein sequence ID" value="PJF17561.1"/>
    <property type="molecule type" value="Genomic_DNA"/>
</dbReference>